<keyword evidence="1" id="KW-0032">Aminotransferase</keyword>
<comment type="caution">
    <text evidence="1">The sequence shown here is derived from an EMBL/GenBank/DDBJ whole genome shotgun (WGS) entry which is preliminary data.</text>
</comment>
<gene>
    <name evidence="1" type="ORF">OO016_14300</name>
</gene>
<evidence type="ECO:0000313" key="1">
    <source>
        <dbReference type="EMBL" id="MCX2720782.1"/>
    </source>
</evidence>
<dbReference type="RefSeq" id="WP_266015452.1">
    <property type="nucleotide sequence ID" value="NZ_JAPFQP010000004.1"/>
</dbReference>
<protein>
    <submittedName>
        <fullName evidence="1">Aminotransferase class IV</fullName>
    </submittedName>
</protein>
<organism evidence="1 2">
    <name type="scientific">Lentiprolixibacter aurantiacus</name>
    <dbReference type="NCBI Taxonomy" id="2993939"/>
    <lineage>
        <taxon>Bacteria</taxon>
        <taxon>Pseudomonadati</taxon>
        <taxon>Bacteroidota</taxon>
        <taxon>Flavobacteriia</taxon>
        <taxon>Flavobacteriales</taxon>
        <taxon>Flavobacteriaceae</taxon>
        <taxon>Lentiprolixibacter</taxon>
    </lineage>
</organism>
<dbReference type="Proteomes" id="UP001207116">
    <property type="component" value="Unassembled WGS sequence"/>
</dbReference>
<name>A0AAE3SQU8_9FLAO</name>
<keyword evidence="2" id="KW-1185">Reference proteome</keyword>
<dbReference type="GO" id="GO:0008483">
    <property type="term" value="F:transaminase activity"/>
    <property type="evidence" value="ECO:0007669"/>
    <property type="project" value="UniProtKB-KW"/>
</dbReference>
<dbReference type="AlphaFoldDB" id="A0AAE3SQU8"/>
<proteinExistence type="predicted"/>
<dbReference type="InterPro" id="IPR001544">
    <property type="entry name" value="Aminotrans_IV"/>
</dbReference>
<accession>A0AAE3SQU8</accession>
<dbReference type="Gene3D" id="3.20.10.10">
    <property type="entry name" value="D-amino Acid Aminotransferase, subunit A, domain 2"/>
    <property type="match status" value="1"/>
</dbReference>
<evidence type="ECO:0000313" key="2">
    <source>
        <dbReference type="Proteomes" id="UP001207116"/>
    </source>
</evidence>
<reference evidence="1" key="1">
    <citation type="submission" date="2022-11" db="EMBL/GenBank/DDBJ databases">
        <title>The characterization of three novel Bacteroidetes species and genomic analysis of their roles in tidal elemental geochemical cycles.</title>
        <authorList>
            <person name="Ma K.-J."/>
        </authorList>
    </citation>
    <scope>NUCLEOTIDE SEQUENCE</scope>
    <source>
        <strain evidence="1">M415</strain>
    </source>
</reference>
<dbReference type="Pfam" id="PF01063">
    <property type="entry name" value="Aminotran_4"/>
    <property type="match status" value="1"/>
</dbReference>
<dbReference type="InterPro" id="IPR043132">
    <property type="entry name" value="BCAT-like_C"/>
</dbReference>
<dbReference type="Gene3D" id="3.30.470.10">
    <property type="match status" value="1"/>
</dbReference>
<dbReference type="InterPro" id="IPR036038">
    <property type="entry name" value="Aminotransferase-like"/>
</dbReference>
<dbReference type="InterPro" id="IPR043131">
    <property type="entry name" value="BCAT-like_N"/>
</dbReference>
<dbReference type="SUPFAM" id="SSF56752">
    <property type="entry name" value="D-aminoacid aminotransferase-like PLP-dependent enzymes"/>
    <property type="match status" value="1"/>
</dbReference>
<sequence length="201" mass="23086">MSRFIESIRIANGLIENLSLHQERVNRTLLDYSAGTRIHLEEYIKTHALSDQMVYKCRVIYDLNEIQEVQYIPYQKRVVGSLAIARDNSIEYHHKYANRDHINRLFSNSGADDIIIVKNGCVTDASYANLVFCDGVSWYTSNTPLLKGVRREQLIRDGIIKEAAIREEDICDFSTVRLINAMIPWEEAVEVPVSRIVFPAP</sequence>
<dbReference type="EMBL" id="JAPFQP010000004">
    <property type="protein sequence ID" value="MCX2720782.1"/>
    <property type="molecule type" value="Genomic_DNA"/>
</dbReference>
<keyword evidence="1" id="KW-0808">Transferase</keyword>